<dbReference type="InterPro" id="IPR031314">
    <property type="entry name" value="DNK_dom"/>
</dbReference>
<accession>A0A8K0P6C1</accession>
<dbReference type="AlphaFoldDB" id="A0A8K0P6C1"/>
<dbReference type="Pfam" id="PF01712">
    <property type="entry name" value="dNK"/>
    <property type="match status" value="1"/>
</dbReference>
<gene>
    <name evidence="2" type="ORF">J437_LFUL011258</name>
</gene>
<dbReference type="CDD" id="cd01673">
    <property type="entry name" value="dNK"/>
    <property type="match status" value="1"/>
</dbReference>
<name>A0A8K0P6C1_LADFU</name>
<dbReference type="OrthoDB" id="567086at2759"/>
<dbReference type="GO" id="GO:0019136">
    <property type="term" value="F:deoxynucleoside kinase activity"/>
    <property type="evidence" value="ECO:0007669"/>
    <property type="project" value="TreeGrafter"/>
</dbReference>
<dbReference type="FunFam" id="3.40.50.300:FF:001571">
    <property type="entry name" value="Deoxynucleoside kinase"/>
    <property type="match status" value="1"/>
</dbReference>
<dbReference type="Gene3D" id="3.40.50.300">
    <property type="entry name" value="P-loop containing nucleotide triphosphate hydrolases"/>
    <property type="match status" value="1"/>
</dbReference>
<reference evidence="2" key="2">
    <citation type="submission" date="2017-10" db="EMBL/GenBank/DDBJ databases">
        <title>Ladona fulva Genome sequencing and assembly.</title>
        <authorList>
            <person name="Murali S."/>
            <person name="Richards S."/>
            <person name="Bandaranaike D."/>
            <person name="Bellair M."/>
            <person name="Blankenburg K."/>
            <person name="Chao H."/>
            <person name="Dinh H."/>
            <person name="Doddapaneni H."/>
            <person name="Dugan-Rocha S."/>
            <person name="Elkadiri S."/>
            <person name="Gnanaolivu R."/>
            <person name="Hernandez B."/>
            <person name="Skinner E."/>
            <person name="Javaid M."/>
            <person name="Lee S."/>
            <person name="Li M."/>
            <person name="Ming W."/>
            <person name="Munidasa M."/>
            <person name="Muniz J."/>
            <person name="Nguyen L."/>
            <person name="Hughes D."/>
            <person name="Osuji N."/>
            <person name="Pu L.-L."/>
            <person name="Puazo M."/>
            <person name="Qu C."/>
            <person name="Quiroz J."/>
            <person name="Raj R."/>
            <person name="Weissenberger G."/>
            <person name="Xin Y."/>
            <person name="Zou X."/>
            <person name="Han Y."/>
            <person name="Worley K."/>
            <person name="Muzny D."/>
            <person name="Gibbs R."/>
        </authorList>
    </citation>
    <scope>NUCLEOTIDE SEQUENCE</scope>
    <source>
        <strain evidence="2">Sampled in the wild</strain>
    </source>
</reference>
<feature type="domain" description="Deoxynucleoside kinase" evidence="1">
    <location>
        <begin position="38"/>
        <end position="235"/>
    </location>
</feature>
<dbReference type="PANTHER" id="PTHR10513">
    <property type="entry name" value="DEOXYNUCLEOSIDE KINASE"/>
    <property type="match status" value="1"/>
</dbReference>
<dbReference type="EMBL" id="KZ308622">
    <property type="protein sequence ID" value="KAG8232489.1"/>
    <property type="molecule type" value="Genomic_DNA"/>
</dbReference>
<evidence type="ECO:0000259" key="1">
    <source>
        <dbReference type="Pfam" id="PF01712"/>
    </source>
</evidence>
<keyword evidence="3" id="KW-1185">Reference proteome</keyword>
<sequence>MNCQKYHMMRSNFILLRSFSQICRRDMSSLRSRPYTVVVEGNIGSGKTTFMDHFKQYEDVALFSEPVDKWTNVESHNLLGIMYKDPKKWAMTFQSYVQLTMVNMHKQRCPEPIKMMERSLYSARFCFVENLYENGYLDGPEYVVLDEWFKWICSNLDIGVDMIVYLRTHPEVALERMKLRGREEESCVSLSYLRQLHNLHEKWLCPGGVPITSPPVYVVDANRSFSEMEKEMKRISPLICNRNNGSLTNDKAAQNLS</sequence>
<dbReference type="Proteomes" id="UP000792457">
    <property type="component" value="Unassembled WGS sequence"/>
</dbReference>
<dbReference type="GO" id="GO:0005739">
    <property type="term" value="C:mitochondrion"/>
    <property type="evidence" value="ECO:0007669"/>
    <property type="project" value="TreeGrafter"/>
</dbReference>
<dbReference type="InterPro" id="IPR050566">
    <property type="entry name" value="Deoxyribonucleoside_kinase"/>
</dbReference>
<evidence type="ECO:0000313" key="3">
    <source>
        <dbReference type="Proteomes" id="UP000792457"/>
    </source>
</evidence>
<protein>
    <recommendedName>
        <fullName evidence="1">Deoxynucleoside kinase domain-containing protein</fullName>
    </recommendedName>
</protein>
<comment type="caution">
    <text evidence="2">The sequence shown here is derived from an EMBL/GenBank/DDBJ whole genome shotgun (WGS) entry which is preliminary data.</text>
</comment>
<organism evidence="2 3">
    <name type="scientific">Ladona fulva</name>
    <name type="common">Scarce chaser dragonfly</name>
    <name type="synonym">Libellula fulva</name>
    <dbReference type="NCBI Taxonomy" id="123851"/>
    <lineage>
        <taxon>Eukaryota</taxon>
        <taxon>Metazoa</taxon>
        <taxon>Ecdysozoa</taxon>
        <taxon>Arthropoda</taxon>
        <taxon>Hexapoda</taxon>
        <taxon>Insecta</taxon>
        <taxon>Pterygota</taxon>
        <taxon>Palaeoptera</taxon>
        <taxon>Odonata</taxon>
        <taxon>Epiprocta</taxon>
        <taxon>Anisoptera</taxon>
        <taxon>Libelluloidea</taxon>
        <taxon>Libellulidae</taxon>
        <taxon>Ladona</taxon>
    </lineage>
</organism>
<dbReference type="SUPFAM" id="SSF52540">
    <property type="entry name" value="P-loop containing nucleoside triphosphate hydrolases"/>
    <property type="match status" value="1"/>
</dbReference>
<dbReference type="PANTHER" id="PTHR10513:SF24">
    <property type="entry name" value="THYMIDINE KINASE 2, MITOCHONDRIAL"/>
    <property type="match status" value="1"/>
</dbReference>
<reference evidence="2" key="1">
    <citation type="submission" date="2013-04" db="EMBL/GenBank/DDBJ databases">
        <authorList>
            <person name="Qu J."/>
            <person name="Murali S.C."/>
            <person name="Bandaranaike D."/>
            <person name="Bellair M."/>
            <person name="Blankenburg K."/>
            <person name="Chao H."/>
            <person name="Dinh H."/>
            <person name="Doddapaneni H."/>
            <person name="Downs B."/>
            <person name="Dugan-Rocha S."/>
            <person name="Elkadiri S."/>
            <person name="Gnanaolivu R.D."/>
            <person name="Hernandez B."/>
            <person name="Javaid M."/>
            <person name="Jayaseelan J.C."/>
            <person name="Lee S."/>
            <person name="Li M."/>
            <person name="Ming W."/>
            <person name="Munidasa M."/>
            <person name="Muniz J."/>
            <person name="Nguyen L."/>
            <person name="Ongeri F."/>
            <person name="Osuji N."/>
            <person name="Pu L.-L."/>
            <person name="Puazo M."/>
            <person name="Qu C."/>
            <person name="Quiroz J."/>
            <person name="Raj R."/>
            <person name="Weissenberger G."/>
            <person name="Xin Y."/>
            <person name="Zou X."/>
            <person name="Han Y."/>
            <person name="Richards S."/>
            <person name="Worley K."/>
            <person name="Muzny D."/>
            <person name="Gibbs R."/>
        </authorList>
    </citation>
    <scope>NUCLEOTIDE SEQUENCE</scope>
    <source>
        <strain evidence="2">Sampled in the wild</strain>
    </source>
</reference>
<proteinExistence type="predicted"/>
<dbReference type="InterPro" id="IPR027417">
    <property type="entry name" value="P-loop_NTPase"/>
</dbReference>
<evidence type="ECO:0000313" key="2">
    <source>
        <dbReference type="EMBL" id="KAG8232489.1"/>
    </source>
</evidence>